<feature type="region of interest" description="Disordered" evidence="2">
    <location>
        <begin position="411"/>
        <end position="468"/>
    </location>
</feature>
<accession>A0A6P4ZXJ7</accession>
<feature type="coiled-coil region" evidence="1">
    <location>
        <begin position="548"/>
        <end position="614"/>
    </location>
</feature>
<evidence type="ECO:0000313" key="3">
    <source>
        <dbReference type="Proteomes" id="UP000515135"/>
    </source>
</evidence>
<dbReference type="GO" id="GO:0005814">
    <property type="term" value="C:centriole"/>
    <property type="evidence" value="ECO:0007669"/>
    <property type="project" value="TreeGrafter"/>
</dbReference>
<keyword evidence="3" id="KW-1185">Reference proteome</keyword>
<dbReference type="GO" id="GO:0046599">
    <property type="term" value="P:regulation of centriole replication"/>
    <property type="evidence" value="ECO:0007669"/>
    <property type="project" value="TreeGrafter"/>
</dbReference>
<protein>
    <submittedName>
        <fullName evidence="4">Centrosomal protein of 295 kDa-like</fullName>
    </submittedName>
</protein>
<feature type="compositionally biased region" description="Basic and acidic residues" evidence="2">
    <location>
        <begin position="737"/>
        <end position="747"/>
    </location>
</feature>
<dbReference type="RefSeq" id="XP_019638764.1">
    <property type="nucleotide sequence ID" value="XM_019783205.1"/>
</dbReference>
<name>A0A6P4ZXJ7_BRABE</name>
<dbReference type="PANTHER" id="PTHR21553">
    <property type="entry name" value="ALMS1-RELATED"/>
    <property type="match status" value="1"/>
</dbReference>
<gene>
    <name evidence="4" type="primary">LOC109480872</name>
</gene>
<dbReference type="PANTHER" id="PTHR21553:SF26">
    <property type="entry name" value="ALMS MOTIF DOMAIN-CONTAINING PROTEIN"/>
    <property type="match status" value="1"/>
</dbReference>
<dbReference type="AlphaFoldDB" id="A0A6P4ZXJ7"/>
<proteinExistence type="predicted"/>
<feature type="region of interest" description="Disordered" evidence="2">
    <location>
        <begin position="480"/>
        <end position="546"/>
    </location>
</feature>
<dbReference type="KEGG" id="bbel:109480872"/>
<feature type="coiled-coil region" evidence="1">
    <location>
        <begin position="226"/>
        <end position="281"/>
    </location>
</feature>
<evidence type="ECO:0000256" key="1">
    <source>
        <dbReference type="SAM" id="Coils"/>
    </source>
</evidence>
<organism evidence="3 4">
    <name type="scientific">Branchiostoma belcheri</name>
    <name type="common">Amphioxus</name>
    <dbReference type="NCBI Taxonomy" id="7741"/>
    <lineage>
        <taxon>Eukaryota</taxon>
        <taxon>Metazoa</taxon>
        <taxon>Chordata</taxon>
        <taxon>Cephalochordata</taxon>
        <taxon>Leptocardii</taxon>
        <taxon>Amphioxiformes</taxon>
        <taxon>Branchiostomatidae</taxon>
        <taxon>Branchiostoma</taxon>
    </lineage>
</organism>
<feature type="coiled-coil region" evidence="1">
    <location>
        <begin position="26"/>
        <end position="92"/>
    </location>
</feature>
<dbReference type="GO" id="GO:0005829">
    <property type="term" value="C:cytosol"/>
    <property type="evidence" value="ECO:0007669"/>
    <property type="project" value="TreeGrafter"/>
</dbReference>
<dbReference type="GO" id="GO:0005813">
    <property type="term" value="C:centrosome"/>
    <property type="evidence" value="ECO:0007669"/>
    <property type="project" value="TreeGrafter"/>
</dbReference>
<reference evidence="4" key="1">
    <citation type="submission" date="2025-08" db="UniProtKB">
        <authorList>
            <consortium name="RefSeq"/>
        </authorList>
    </citation>
    <scope>IDENTIFICATION</scope>
    <source>
        <tissue evidence="4">Gonad</tissue>
    </source>
</reference>
<feature type="compositionally biased region" description="Basic and acidic residues" evidence="2">
    <location>
        <begin position="446"/>
        <end position="456"/>
    </location>
</feature>
<evidence type="ECO:0000313" key="4">
    <source>
        <dbReference type="RefSeq" id="XP_019638764.1"/>
    </source>
</evidence>
<dbReference type="OrthoDB" id="6359887at2759"/>
<feature type="compositionally biased region" description="Basic and acidic residues" evidence="2">
    <location>
        <begin position="376"/>
        <end position="393"/>
    </location>
</feature>
<dbReference type="GeneID" id="109480872"/>
<feature type="compositionally biased region" description="Polar residues" evidence="2">
    <location>
        <begin position="821"/>
        <end position="836"/>
    </location>
</feature>
<feature type="region of interest" description="Disordered" evidence="2">
    <location>
        <begin position="333"/>
        <end position="393"/>
    </location>
</feature>
<evidence type="ECO:0000256" key="2">
    <source>
        <dbReference type="SAM" id="MobiDB-lite"/>
    </source>
</evidence>
<sequence length="1016" mass="116154">MQQSKVKRKVARRLLRLSPNEEARLIQEEKERRRKLRLQQVREQEKAFASQVRKDVKDRKEQQISKIAAELKEEWQQEQQEKQKSLQNLYDSSVKKVGQAHQEAKENVPDYDLRFAMAVEDQRKADERHVKAVRALRVLREQKEQQENAHIVARKAALEEEKERAAHIASLPPPKPDPLQDIDLKQLGRPVRFTDADALSTTHFHMPTGYAEKAEEQEQGDAKTAAVEEFERLQDLEDQEKRVKHEQTEKARLRHKHALHRVRLDKDHEQLLHDLSDLQRQDRQHRRQVIASMPANLFRPPHQRLELKEEGQHDMEQAFEDMYMAQTGYVGDVSLALDPHPPPATPTGGDPSLDLSVGPGEETPQEVRVARAAQSLREKGPKSPGREARPVRREANLKRLLDKIKTQRDEWVTRASQEAPEPDSASTLVPFPVVREVDMEGPLSGSERDTQPKDVIEEGSITTTTTGKGKVAITYKHVFFSSSEEVPPKREDSPAEGDSQPDREGAEAPAEVVQTGTAGTGGAPASQDTTGDTIVAGSTALLHPREEAERIRAEAAKRQEMMADLERQKQEQLTLMQQLEQQRRQLLNQLEQERATHEQRQQFLERNLVQHQENERTSTIGQKEDATPFSIGQRQQFLERNLLQHQENERTTSIGQKPDATPFAIGQVPISHETAIGHPTTSVDETKPTIGRQPVVPDERQSVIGPQPPQLDEQLITIRRHQKKLLEQYRARQESVRKVQQKLEQHSQRQPGRTAQTHATNRDVVVPKLEPWSSSMGVPQSRLHKEPTEASQSSAIRQPQLVDSGVRGEGKTPLQPGGPTVPSTTGVPGSLSLTSQKARELEDIQRRKEELIRQQEMVRKQKEEMLAHQRKQEEEMRMRQQWLEQQMEEQQRQLEEQQQLYILQQQAQHEASTSVEEDSNTVPKEGYEREVLPEFLEADSEVSATEDLMVEPIRKTVLPPKPPPAWSRQVHYFRGGPTHELSTIQEVDTPGSERMARSMALAQELDDTMRYIMYVI</sequence>
<feature type="coiled-coil region" evidence="1">
    <location>
        <begin position="129"/>
        <end position="161"/>
    </location>
</feature>
<feature type="compositionally biased region" description="Polar residues" evidence="2">
    <location>
        <begin position="748"/>
        <end position="759"/>
    </location>
</feature>
<dbReference type="Proteomes" id="UP000515135">
    <property type="component" value="Unplaced"/>
</dbReference>
<feature type="region of interest" description="Disordered" evidence="2">
    <location>
        <begin position="737"/>
        <end position="841"/>
    </location>
</feature>
<keyword evidence="1" id="KW-0175">Coiled coil</keyword>